<proteinExistence type="predicted"/>
<dbReference type="InterPro" id="IPR002145">
    <property type="entry name" value="CopG"/>
</dbReference>
<dbReference type="Pfam" id="PF01402">
    <property type="entry name" value="RHH_1"/>
    <property type="match status" value="1"/>
</dbReference>
<dbReference type="Proteomes" id="UP000214939">
    <property type="component" value="Unassembled WGS sequence"/>
</dbReference>
<evidence type="ECO:0000313" key="2">
    <source>
        <dbReference type="EMBL" id="OYL19039.1"/>
    </source>
</evidence>
<reference evidence="2 3" key="1">
    <citation type="submission" date="2017-07" db="EMBL/GenBank/DDBJ databases">
        <title>Invasive disease caused simultaneously by more than one serotype of Streptococcus pneumoniae, South Africa.</title>
        <authorList>
            <person name="Ndlangisa K."/>
            <person name="Du Plessis M."/>
            <person name="Von Gottberg A."/>
        </authorList>
    </citation>
    <scope>NUCLEOTIDE SEQUENCE [LARGE SCALE GENOMIC DNA]</scope>
    <source>
        <strain evidence="2 3">8227-15B</strain>
    </source>
</reference>
<name>A0AA44S5C8_STREE</name>
<accession>A0AA44S5C8</accession>
<dbReference type="GO" id="GO:0006355">
    <property type="term" value="P:regulation of DNA-templated transcription"/>
    <property type="evidence" value="ECO:0007669"/>
    <property type="project" value="InterPro"/>
</dbReference>
<evidence type="ECO:0000259" key="1">
    <source>
        <dbReference type="Pfam" id="PF01402"/>
    </source>
</evidence>
<organism evidence="2 3">
    <name type="scientific">Streptococcus pneumoniae</name>
    <dbReference type="NCBI Taxonomy" id="1313"/>
    <lineage>
        <taxon>Bacteria</taxon>
        <taxon>Bacillati</taxon>
        <taxon>Bacillota</taxon>
        <taxon>Bacilli</taxon>
        <taxon>Lactobacillales</taxon>
        <taxon>Streptococcaceae</taxon>
        <taxon>Streptococcus</taxon>
    </lineage>
</organism>
<evidence type="ECO:0000313" key="3">
    <source>
        <dbReference type="Proteomes" id="UP000214939"/>
    </source>
</evidence>
<dbReference type="EMBL" id="NNBW01000542">
    <property type="protein sequence ID" value="OYL19039.1"/>
    <property type="molecule type" value="Genomic_DNA"/>
</dbReference>
<dbReference type="SUPFAM" id="SSF47598">
    <property type="entry name" value="Ribbon-helix-helix"/>
    <property type="match status" value="1"/>
</dbReference>
<protein>
    <submittedName>
        <fullName evidence="2">Antitoxin</fullName>
    </submittedName>
</protein>
<feature type="domain" description="Ribbon-helix-helix protein CopG" evidence="1">
    <location>
        <begin position="3"/>
        <end position="43"/>
    </location>
</feature>
<sequence>MSKRLQVLLDPDEWEELREIARRHRTTVSEWVRRTLREAREREPRGDL</sequence>
<dbReference type="AlphaFoldDB" id="A0AA44S5C8"/>
<gene>
    <name evidence="2" type="ORF">A5N45_13170</name>
</gene>
<comment type="caution">
    <text evidence="2">The sequence shown here is derived from an EMBL/GenBank/DDBJ whole genome shotgun (WGS) entry which is preliminary data.</text>
</comment>
<dbReference type="InterPro" id="IPR010985">
    <property type="entry name" value="Ribbon_hlx_hlx"/>
</dbReference>
<feature type="non-terminal residue" evidence="2">
    <location>
        <position position="48"/>
    </location>
</feature>